<evidence type="ECO:0000256" key="8">
    <source>
        <dbReference type="HAMAP-Rule" id="MF_00173"/>
    </source>
</evidence>
<dbReference type="InterPro" id="IPR036388">
    <property type="entry name" value="WH-like_DNA-bd_sf"/>
</dbReference>
<dbReference type="PANTHER" id="PTHR34471:SF1">
    <property type="entry name" value="ARGININE REPRESSOR"/>
    <property type="match status" value="1"/>
</dbReference>
<dbReference type="NCBIfam" id="TIGR01529">
    <property type="entry name" value="argR_whole"/>
    <property type="match status" value="1"/>
</dbReference>
<dbReference type="RefSeq" id="WP_310548444.1">
    <property type="nucleotide sequence ID" value="NZ_JAVKGR010000007.1"/>
</dbReference>
<dbReference type="InterPro" id="IPR036251">
    <property type="entry name" value="Arg_repress_C_sf"/>
</dbReference>
<keyword evidence="8" id="KW-0055">Arginine biosynthesis</keyword>
<dbReference type="Pfam" id="PF02863">
    <property type="entry name" value="Arg_repressor_C"/>
    <property type="match status" value="1"/>
</dbReference>
<protein>
    <recommendedName>
        <fullName evidence="8 9">Arginine repressor</fullName>
    </recommendedName>
</protein>
<evidence type="ECO:0000256" key="6">
    <source>
        <dbReference type="ARBA" id="ARBA00023125"/>
    </source>
</evidence>
<evidence type="ECO:0000256" key="7">
    <source>
        <dbReference type="ARBA" id="ARBA00023163"/>
    </source>
</evidence>
<evidence type="ECO:0000259" key="10">
    <source>
        <dbReference type="Pfam" id="PF01316"/>
    </source>
</evidence>
<sequence>MTSTTPVTKAARHAKIRDLITRGSIRSQADLVAELSTEGIGVTQGTLSRDLVEIGAARVRAADGGMVYAVPGEGPERALQAELSAAESTGRLRSLCRDLLISAEASANLVILRTPPGAAQFLASAVDNSGLEEILGAIAGDDTIMLVTRQPTGGAEVAARFASFAEGRR</sequence>
<evidence type="ECO:0000256" key="9">
    <source>
        <dbReference type="NCBIfam" id="TIGR01529"/>
    </source>
</evidence>
<evidence type="ECO:0000313" key="12">
    <source>
        <dbReference type="EMBL" id="MDR8019453.1"/>
    </source>
</evidence>
<gene>
    <name evidence="8" type="primary">argR</name>
    <name evidence="12" type="ORF">RIL96_07710</name>
</gene>
<evidence type="ECO:0000256" key="5">
    <source>
        <dbReference type="ARBA" id="ARBA00023015"/>
    </source>
</evidence>
<name>A0ABU2DSH7_9MICC</name>
<keyword evidence="3 8" id="KW-0963">Cytoplasm</keyword>
<dbReference type="Gene3D" id="1.10.10.10">
    <property type="entry name" value="Winged helix-like DNA-binding domain superfamily/Winged helix DNA-binding domain"/>
    <property type="match status" value="1"/>
</dbReference>
<keyword evidence="7 8" id="KW-0804">Transcription</keyword>
<comment type="caution">
    <text evidence="12">The sequence shown here is derived from an EMBL/GenBank/DDBJ whole genome shotgun (WGS) entry which is preliminary data.</text>
</comment>
<proteinExistence type="inferred from homology"/>
<evidence type="ECO:0000313" key="13">
    <source>
        <dbReference type="Proteomes" id="UP001251870"/>
    </source>
</evidence>
<dbReference type="Gene3D" id="3.30.1360.40">
    <property type="match status" value="1"/>
</dbReference>
<dbReference type="SUPFAM" id="SSF55252">
    <property type="entry name" value="C-terminal domain of arginine repressor"/>
    <property type="match status" value="1"/>
</dbReference>
<dbReference type="PANTHER" id="PTHR34471">
    <property type="entry name" value="ARGININE REPRESSOR"/>
    <property type="match status" value="1"/>
</dbReference>
<keyword evidence="4 8" id="KW-0678">Repressor</keyword>
<feature type="domain" description="Arginine repressor C-terminal" evidence="11">
    <location>
        <begin position="96"/>
        <end position="162"/>
    </location>
</feature>
<evidence type="ECO:0000256" key="4">
    <source>
        <dbReference type="ARBA" id="ARBA00022491"/>
    </source>
</evidence>
<comment type="subcellular location">
    <subcellularLocation>
        <location evidence="1 8">Cytoplasm</location>
    </subcellularLocation>
</comment>
<accession>A0ABU2DSH7</accession>
<dbReference type="InterPro" id="IPR036390">
    <property type="entry name" value="WH_DNA-bd_sf"/>
</dbReference>
<comment type="pathway">
    <text evidence="8">Amino-acid biosynthesis; L-arginine biosynthesis [regulation].</text>
</comment>
<dbReference type="InterPro" id="IPR020900">
    <property type="entry name" value="Arg_repress_DNA-bd"/>
</dbReference>
<keyword evidence="6 8" id="KW-0238">DNA-binding</keyword>
<dbReference type="NCBIfam" id="NF002880">
    <property type="entry name" value="PRK03341.1"/>
    <property type="match status" value="1"/>
</dbReference>
<evidence type="ECO:0000256" key="2">
    <source>
        <dbReference type="ARBA" id="ARBA00008316"/>
    </source>
</evidence>
<dbReference type="InterPro" id="IPR001669">
    <property type="entry name" value="Arg_repress"/>
</dbReference>
<dbReference type="Pfam" id="PF01316">
    <property type="entry name" value="Arg_repressor"/>
    <property type="match status" value="1"/>
</dbReference>
<organism evidence="12 13">
    <name type="scientific">Nesterenkonia aerolata</name>
    <dbReference type="NCBI Taxonomy" id="3074079"/>
    <lineage>
        <taxon>Bacteria</taxon>
        <taxon>Bacillati</taxon>
        <taxon>Actinomycetota</taxon>
        <taxon>Actinomycetes</taxon>
        <taxon>Micrococcales</taxon>
        <taxon>Micrococcaceae</taxon>
        <taxon>Nesterenkonia</taxon>
    </lineage>
</organism>
<dbReference type="EMBL" id="JAVKGR010000007">
    <property type="protein sequence ID" value="MDR8019453.1"/>
    <property type="molecule type" value="Genomic_DNA"/>
</dbReference>
<dbReference type="PRINTS" id="PR01467">
    <property type="entry name" value="ARGREPRESSOR"/>
</dbReference>
<comment type="similarity">
    <text evidence="2 8">Belongs to the ArgR family.</text>
</comment>
<keyword evidence="8" id="KW-0028">Amino-acid biosynthesis</keyword>
<dbReference type="InterPro" id="IPR020899">
    <property type="entry name" value="Arg_repress_C"/>
</dbReference>
<dbReference type="SUPFAM" id="SSF46785">
    <property type="entry name" value="Winged helix' DNA-binding domain"/>
    <property type="match status" value="1"/>
</dbReference>
<keyword evidence="5 8" id="KW-0805">Transcription regulation</keyword>
<feature type="domain" description="Arginine repressor DNA-binding" evidence="10">
    <location>
        <begin position="7"/>
        <end position="74"/>
    </location>
</feature>
<evidence type="ECO:0000256" key="3">
    <source>
        <dbReference type="ARBA" id="ARBA00022490"/>
    </source>
</evidence>
<dbReference type="Proteomes" id="UP001251870">
    <property type="component" value="Unassembled WGS sequence"/>
</dbReference>
<keyword evidence="13" id="KW-1185">Reference proteome</keyword>
<evidence type="ECO:0000256" key="1">
    <source>
        <dbReference type="ARBA" id="ARBA00004496"/>
    </source>
</evidence>
<evidence type="ECO:0000259" key="11">
    <source>
        <dbReference type="Pfam" id="PF02863"/>
    </source>
</evidence>
<dbReference type="HAMAP" id="MF_00173">
    <property type="entry name" value="Arg_repressor"/>
    <property type="match status" value="1"/>
</dbReference>
<reference evidence="12 13" key="1">
    <citation type="submission" date="2023-09" db="EMBL/GenBank/DDBJ databases">
        <title>Description of three actinobacteria isolated from air of manufacturing shop in a pharmaceutical factory.</title>
        <authorList>
            <person name="Zhang D.-F."/>
        </authorList>
    </citation>
    <scope>NUCLEOTIDE SEQUENCE [LARGE SCALE GENOMIC DNA]</scope>
    <source>
        <strain evidence="12 13">LY-0111</strain>
    </source>
</reference>
<comment type="function">
    <text evidence="8">Regulates arginine biosynthesis genes.</text>
</comment>